<dbReference type="Gene3D" id="2.60.120.1440">
    <property type="match status" value="1"/>
</dbReference>
<accession>A0A6I1IQ58</accession>
<protein>
    <submittedName>
        <fullName evidence="3">DUF4880 domain-containing protein</fullName>
    </submittedName>
</protein>
<dbReference type="InterPro" id="IPR032623">
    <property type="entry name" value="FecR_N"/>
</dbReference>
<dbReference type="AlphaFoldDB" id="A0A6I1IQ58"/>
<name>A0A6I1IQ58_9BURK</name>
<dbReference type="EMBL" id="WFLI01000003">
    <property type="protein sequence ID" value="KAB8066371.1"/>
    <property type="molecule type" value="Genomic_DNA"/>
</dbReference>
<dbReference type="InterPro" id="IPR012373">
    <property type="entry name" value="Ferrdict_sens_TM"/>
</dbReference>
<gene>
    <name evidence="3" type="ORF">GCN75_04085</name>
</gene>
<comment type="caution">
    <text evidence="3">The sequence shown here is derived from an EMBL/GenBank/DDBJ whole genome shotgun (WGS) entry which is preliminary data.</text>
</comment>
<reference evidence="3 4" key="1">
    <citation type="submission" date="2019-10" db="EMBL/GenBank/DDBJ databases">
        <title>Three novel species isolated from a subtropical stream in China.</title>
        <authorList>
            <person name="Lu H."/>
        </authorList>
    </citation>
    <scope>NUCLEOTIDE SEQUENCE [LARGE SCALE GENOMIC DNA]</scope>
    <source>
        <strain evidence="3 4">FT13W</strain>
    </source>
</reference>
<sequence>MAGNPGAAARSADAVAGRAAARARSPAAHRYHAGRLAAAGAQRLPAGPCRWPRLWGNRRAPGRERAQHQALHGAGVRALHPADPVNRAIDPRAARAAAQWLVRLHAGPLTAAEQQAFEAWRAGDPAHETAWQRAELVCSTLASVPPALRQAADGAPQSPQRRAVLYGLAGLIAAGPALWLASQSEPWQAWRAAIRTARGEIRHMNLPDGTQLVLNTDTAIDVRFDDGARLVVLHAGEIHVGTAHDGAVPARPFLVRSNNGAVRALGTHFSVRHLGSVLASRTQVSVSEGAVEIQPSQASGAVRRVDAGQQGSFDDRAVSALTPLAPHAAGWLQGVLIAERMPLGEVLDHVARYRYGVLRCDPALAAMPVDGIFQLSDPDNILLLLQRSLPIRLVRRTRYWISVEAV</sequence>
<keyword evidence="4" id="KW-1185">Reference proteome</keyword>
<dbReference type="Pfam" id="PF16220">
    <property type="entry name" value="DUF4880"/>
    <property type="match status" value="1"/>
</dbReference>
<feature type="domain" description="FecR protein" evidence="1">
    <location>
        <begin position="193"/>
        <end position="292"/>
    </location>
</feature>
<dbReference type="Pfam" id="PF04773">
    <property type="entry name" value="FecR"/>
    <property type="match status" value="1"/>
</dbReference>
<dbReference type="GO" id="GO:0016989">
    <property type="term" value="F:sigma factor antagonist activity"/>
    <property type="evidence" value="ECO:0007669"/>
    <property type="project" value="TreeGrafter"/>
</dbReference>
<feature type="domain" description="FecR N-terminal" evidence="2">
    <location>
        <begin position="95"/>
        <end position="135"/>
    </location>
</feature>
<dbReference type="Proteomes" id="UP000468717">
    <property type="component" value="Unassembled WGS sequence"/>
</dbReference>
<evidence type="ECO:0000313" key="3">
    <source>
        <dbReference type="EMBL" id="KAB8066371.1"/>
    </source>
</evidence>
<dbReference type="PANTHER" id="PTHR30273">
    <property type="entry name" value="PERIPLASMIC SIGNAL SENSOR AND SIGMA FACTOR ACTIVATOR FECR-RELATED"/>
    <property type="match status" value="1"/>
</dbReference>
<dbReference type="PANTHER" id="PTHR30273:SF2">
    <property type="entry name" value="PROTEIN FECR"/>
    <property type="match status" value="1"/>
</dbReference>
<evidence type="ECO:0000313" key="4">
    <source>
        <dbReference type="Proteomes" id="UP000468717"/>
    </source>
</evidence>
<evidence type="ECO:0000259" key="2">
    <source>
        <dbReference type="Pfam" id="PF16220"/>
    </source>
</evidence>
<dbReference type="InterPro" id="IPR006860">
    <property type="entry name" value="FecR"/>
</dbReference>
<proteinExistence type="predicted"/>
<evidence type="ECO:0000259" key="1">
    <source>
        <dbReference type="Pfam" id="PF04773"/>
    </source>
</evidence>
<organism evidence="3 4">
    <name type="scientific">Janthinobacterium violaceinigrum</name>
    <dbReference type="NCBI Taxonomy" id="2654252"/>
    <lineage>
        <taxon>Bacteria</taxon>
        <taxon>Pseudomonadati</taxon>
        <taxon>Pseudomonadota</taxon>
        <taxon>Betaproteobacteria</taxon>
        <taxon>Burkholderiales</taxon>
        <taxon>Oxalobacteraceae</taxon>
        <taxon>Janthinobacterium</taxon>
    </lineage>
</organism>